<sequence>MVSSQHLIRQALLNSRPKVWSVELPNLSQSGIDKYLDEEASFLKSTAGKKYDPERAHDHMRSSFQAYLAGTVHMESNVDYQELVAGARANLEESNTASNTYVAPDKDPFCLDPIYCELSSMPFGPNETRLPDETVNTRSQLEECGASHIESPNDGSESDSSDLEIDEEEDASSLAGPRRPGQSSAFVPVGPAEDYINRPDVMCKDISWFEFTSKFFRANRADGTSCDKLFMERHSLHKSKCIGVHRLARIPVLTDGVRVPFFGDCLKPEESDYHAQVALTTMSVEKKAAKTRTSREEEQNNQMENDDGRTEPDDFDDIDFENALLVASKHPATSHLDCDDARDTTSELYQAVSSSEMSNQVKFPTTTPIDADIAALVGGQSLDEASTTASPFWVLGTSDFVAVSSLRRMSTV</sequence>
<dbReference type="GeneID" id="20817054"/>
<protein>
    <submittedName>
        <fullName evidence="2">Uncharacterized protein</fullName>
    </submittedName>
</protein>
<evidence type="ECO:0000313" key="2">
    <source>
        <dbReference type="EMBL" id="ETV69088.1"/>
    </source>
</evidence>
<dbReference type="VEuPathDB" id="FungiDB:H257_15058"/>
<reference evidence="2" key="1">
    <citation type="submission" date="2013-12" db="EMBL/GenBank/DDBJ databases">
        <title>The Genome Sequence of Aphanomyces astaci APO3.</title>
        <authorList>
            <consortium name="The Broad Institute Genomics Platform"/>
            <person name="Russ C."/>
            <person name="Tyler B."/>
            <person name="van West P."/>
            <person name="Dieguez-Uribeondo J."/>
            <person name="Young S.K."/>
            <person name="Zeng Q."/>
            <person name="Gargeya S."/>
            <person name="Fitzgerald M."/>
            <person name="Abouelleil A."/>
            <person name="Alvarado L."/>
            <person name="Chapman S.B."/>
            <person name="Gainer-Dewar J."/>
            <person name="Goldberg J."/>
            <person name="Griggs A."/>
            <person name="Gujja S."/>
            <person name="Hansen M."/>
            <person name="Howarth C."/>
            <person name="Imamovic A."/>
            <person name="Ireland A."/>
            <person name="Larimer J."/>
            <person name="McCowan C."/>
            <person name="Murphy C."/>
            <person name="Pearson M."/>
            <person name="Poon T.W."/>
            <person name="Priest M."/>
            <person name="Roberts A."/>
            <person name="Saif S."/>
            <person name="Shea T."/>
            <person name="Sykes S."/>
            <person name="Wortman J."/>
            <person name="Nusbaum C."/>
            <person name="Birren B."/>
        </authorList>
    </citation>
    <scope>NUCLEOTIDE SEQUENCE [LARGE SCALE GENOMIC DNA]</scope>
    <source>
        <strain evidence="2">APO3</strain>
    </source>
</reference>
<feature type="compositionally biased region" description="Basic and acidic residues" evidence="1">
    <location>
        <begin position="288"/>
        <end position="298"/>
    </location>
</feature>
<feature type="compositionally biased region" description="Acidic residues" evidence="1">
    <location>
        <begin position="156"/>
        <end position="171"/>
    </location>
</feature>
<proteinExistence type="predicted"/>
<name>W4FR26_APHAT</name>
<dbReference type="AlphaFoldDB" id="W4FR26"/>
<feature type="region of interest" description="Disordered" evidence="1">
    <location>
        <begin position="144"/>
        <end position="190"/>
    </location>
</feature>
<feature type="region of interest" description="Disordered" evidence="1">
    <location>
        <begin position="288"/>
        <end position="313"/>
    </location>
</feature>
<accession>W4FR26</accession>
<dbReference type="RefSeq" id="XP_009841341.1">
    <property type="nucleotide sequence ID" value="XM_009843039.1"/>
</dbReference>
<evidence type="ECO:0000256" key="1">
    <source>
        <dbReference type="SAM" id="MobiDB-lite"/>
    </source>
</evidence>
<dbReference type="OrthoDB" id="116992at2759"/>
<organism evidence="2">
    <name type="scientific">Aphanomyces astaci</name>
    <name type="common">Crayfish plague agent</name>
    <dbReference type="NCBI Taxonomy" id="112090"/>
    <lineage>
        <taxon>Eukaryota</taxon>
        <taxon>Sar</taxon>
        <taxon>Stramenopiles</taxon>
        <taxon>Oomycota</taxon>
        <taxon>Saprolegniomycetes</taxon>
        <taxon>Saprolegniales</taxon>
        <taxon>Verrucalvaceae</taxon>
        <taxon>Aphanomyces</taxon>
    </lineage>
</organism>
<dbReference type="EMBL" id="KI913179">
    <property type="protein sequence ID" value="ETV69088.1"/>
    <property type="molecule type" value="Genomic_DNA"/>
</dbReference>
<gene>
    <name evidence="2" type="ORF">H257_15058</name>
</gene>